<reference evidence="2 3" key="1">
    <citation type="journal article" date="2012" name="J. Bacteriol.">
        <title>Complete genome sequence of strain 1860, a crenarchaeon of the genus pyrobaculum able to grow with various electron acceptors.</title>
        <authorList>
            <person name="Mardanov A.V."/>
            <person name="Gumerov V.M."/>
            <person name="Slobodkina G.B."/>
            <person name="Beletsky A.V."/>
            <person name="Bonch-Osmolovskaya E.A."/>
            <person name="Ravin N.V."/>
            <person name="Skryabin K.G."/>
        </authorList>
    </citation>
    <scope>NUCLEOTIDE SEQUENCE [LARGE SCALE GENOMIC DNA]</scope>
    <source>
        <strain evidence="2 3">1860</strain>
    </source>
</reference>
<protein>
    <recommendedName>
        <fullName evidence="1">HEPN domain-containing protein</fullName>
    </recommendedName>
</protein>
<dbReference type="InterPro" id="IPR007842">
    <property type="entry name" value="HEPN_dom"/>
</dbReference>
<feature type="domain" description="HEPN" evidence="1">
    <location>
        <begin position="1"/>
        <end position="57"/>
    </location>
</feature>
<proteinExistence type="predicted"/>
<accession>G7VED5</accession>
<dbReference type="HOGENOM" id="CLU_2985827_0_0_2"/>
<evidence type="ECO:0000259" key="1">
    <source>
        <dbReference type="PROSITE" id="PS50910"/>
    </source>
</evidence>
<dbReference type="RefSeq" id="WP_014289930.1">
    <property type="nucleotide sequence ID" value="NC_016645.1"/>
</dbReference>
<dbReference type="KEGG" id="pyr:P186_2723"/>
<dbReference type="BioCyc" id="PSP1104324:GJSN-2666-MONOMER"/>
<dbReference type="AlphaFoldDB" id="G7VED5"/>
<dbReference type="GeneID" id="70362880"/>
<dbReference type="EMBL" id="CP003098">
    <property type="protein sequence ID" value="AET34105.1"/>
    <property type="molecule type" value="Genomic_DNA"/>
</dbReference>
<dbReference type="SUPFAM" id="SSF81593">
    <property type="entry name" value="Nucleotidyltransferase substrate binding subunit/domain"/>
    <property type="match status" value="1"/>
</dbReference>
<dbReference type="Pfam" id="PF05168">
    <property type="entry name" value="HEPN"/>
    <property type="match status" value="1"/>
</dbReference>
<dbReference type="Proteomes" id="UP000005867">
    <property type="component" value="Chromosome"/>
</dbReference>
<sequence>MLEMGEYNLVLFHLEQALQLCLKYRIYEKYGDFPKTHSLKQLLAELGAEVGDRPPSD</sequence>
<evidence type="ECO:0000313" key="2">
    <source>
        <dbReference type="EMBL" id="AET34105.1"/>
    </source>
</evidence>
<keyword evidence="3" id="KW-1185">Reference proteome</keyword>
<dbReference type="STRING" id="1104324.P186_2723"/>
<organism evidence="2 3">
    <name type="scientific">Pyrobaculum ferrireducens</name>
    <dbReference type="NCBI Taxonomy" id="1104324"/>
    <lineage>
        <taxon>Archaea</taxon>
        <taxon>Thermoproteota</taxon>
        <taxon>Thermoprotei</taxon>
        <taxon>Thermoproteales</taxon>
        <taxon>Thermoproteaceae</taxon>
        <taxon>Pyrobaculum</taxon>
    </lineage>
</organism>
<evidence type="ECO:0000313" key="3">
    <source>
        <dbReference type="Proteomes" id="UP000005867"/>
    </source>
</evidence>
<gene>
    <name evidence="2" type="ORF">P186_2723</name>
</gene>
<dbReference type="Gene3D" id="1.20.120.330">
    <property type="entry name" value="Nucleotidyltransferases domain 2"/>
    <property type="match status" value="1"/>
</dbReference>
<dbReference type="PROSITE" id="PS50910">
    <property type="entry name" value="HEPN"/>
    <property type="match status" value="1"/>
</dbReference>
<dbReference type="eggNOG" id="arCOG01191">
    <property type="taxonomic scope" value="Archaea"/>
</dbReference>
<name>G7VED5_9CREN</name>